<name>A0A643FDR0_IDEDE</name>
<evidence type="ECO:0000259" key="12">
    <source>
        <dbReference type="PROSITE" id="PS51643"/>
    </source>
</evidence>
<dbReference type="InterPro" id="IPR006483">
    <property type="entry name" value="CRISPR-assoc_Cas3_HD"/>
</dbReference>
<keyword evidence="6" id="KW-0378">Hydrolase</keyword>
<keyword evidence="7" id="KW-0347">Helicase</keyword>
<evidence type="ECO:0000256" key="9">
    <source>
        <dbReference type="ARBA" id="ARBA00023118"/>
    </source>
</evidence>
<comment type="similarity">
    <text evidence="2">In the central section; belongs to the CRISPR-associated helicase Cas3 family.</text>
</comment>
<evidence type="ECO:0000256" key="5">
    <source>
        <dbReference type="ARBA" id="ARBA00022741"/>
    </source>
</evidence>
<keyword evidence="14" id="KW-1185">Reference proteome</keyword>
<evidence type="ECO:0000256" key="8">
    <source>
        <dbReference type="ARBA" id="ARBA00022840"/>
    </source>
</evidence>
<evidence type="ECO:0000256" key="7">
    <source>
        <dbReference type="ARBA" id="ARBA00022806"/>
    </source>
</evidence>
<evidence type="ECO:0000256" key="4">
    <source>
        <dbReference type="ARBA" id="ARBA00022723"/>
    </source>
</evidence>
<reference evidence="13 14" key="1">
    <citation type="submission" date="2019-09" db="EMBL/GenBank/DDBJ databases">
        <title>Draft genome sequences of 48 bacterial type strains from the CCUG.</title>
        <authorList>
            <person name="Tunovic T."/>
            <person name="Pineiro-Iglesias B."/>
            <person name="Unosson C."/>
            <person name="Inganas E."/>
            <person name="Ohlen M."/>
            <person name="Cardew S."/>
            <person name="Jensie-Markopoulos S."/>
            <person name="Salva-Serra F."/>
            <person name="Jaen-Luchoro D."/>
            <person name="Karlsson R."/>
            <person name="Svensson-Stadler L."/>
            <person name="Chun J."/>
            <person name="Moore E."/>
        </authorList>
    </citation>
    <scope>NUCLEOTIDE SEQUENCE [LARGE SCALE GENOMIC DNA]</scope>
    <source>
        <strain evidence="13 14">CCUG 30977</strain>
    </source>
</reference>
<dbReference type="InterPro" id="IPR006474">
    <property type="entry name" value="Helicase_Cas3_CRISPR-ass_core"/>
</dbReference>
<dbReference type="PROSITE" id="PS51192">
    <property type="entry name" value="HELICASE_ATP_BIND_1"/>
    <property type="match status" value="1"/>
</dbReference>
<dbReference type="InterPro" id="IPR038257">
    <property type="entry name" value="CRISPR-assoc_Cas3_HD_sf"/>
</dbReference>
<keyword evidence="4" id="KW-0479">Metal-binding</keyword>
<evidence type="ECO:0000256" key="6">
    <source>
        <dbReference type="ARBA" id="ARBA00022801"/>
    </source>
</evidence>
<comment type="caution">
    <text evidence="13">The sequence shown here is derived from an EMBL/GenBank/DDBJ whole genome shotgun (WGS) entry which is preliminary data.</text>
</comment>
<keyword evidence="3" id="KW-0540">Nuclease</keyword>
<dbReference type="AlphaFoldDB" id="A0A643FDR0"/>
<accession>A0A643FDR0</accession>
<dbReference type="CDD" id="cd09641">
    <property type="entry name" value="Cas3''_I"/>
    <property type="match status" value="1"/>
</dbReference>
<dbReference type="GO" id="GO:0003724">
    <property type="term" value="F:RNA helicase activity"/>
    <property type="evidence" value="ECO:0007669"/>
    <property type="project" value="TreeGrafter"/>
</dbReference>
<dbReference type="GO" id="GO:0005524">
    <property type="term" value="F:ATP binding"/>
    <property type="evidence" value="ECO:0007669"/>
    <property type="project" value="UniProtKB-KW"/>
</dbReference>
<evidence type="ECO:0000256" key="10">
    <source>
        <dbReference type="SAM" id="MobiDB-lite"/>
    </source>
</evidence>
<dbReference type="InterPro" id="IPR014001">
    <property type="entry name" value="Helicase_ATP-bd"/>
</dbReference>
<comment type="similarity">
    <text evidence="1">In the N-terminal section; belongs to the CRISPR-associated nuclease Cas3-HD family.</text>
</comment>
<dbReference type="Gene3D" id="3.40.50.300">
    <property type="entry name" value="P-loop containing nucleotide triphosphate hydrolases"/>
    <property type="match status" value="2"/>
</dbReference>
<feature type="region of interest" description="Disordered" evidence="10">
    <location>
        <begin position="1"/>
        <end position="20"/>
    </location>
</feature>
<sequence>MELMPTTASPSRAWGKLDRRGPPGVTPASLSLTGHCLDVAAVVQCMLHLPTWRRRLERLAGQQLCEIDVERCVVLAFLHDVGKAGVGFQAKAWDESDQAAWRHAHWCGRDQQGHTRIVAPLLGIAPEYEVLRDALGVDDIRRWGGPHDADQHSVVELWLAAISHHGEPIAFDEDMRTLASAPHPTWTSKVGSYSPLQALQELRQTAETLWPRAFDPDAPPLRPSQPLIHAFAGLVSLADWIGSDTRHFPFDLGPQDVDRWPDSVKAACSALRAMRIDIEDIRTDLHQRSPTFKDVFGFEPTAVQEATAEAPVTSPVVLEAETGSGKTEAALWRFKTLFEAGEVDALCFLLPTRVAATSISKRLDDFVRKLFPDEGRRPNTVLAVPGYLRANAVEGEWLAPFTVQWPDRDVGDPLFWAAENSKRYFAAAVAAATIDQFLLSTLQTKHAHLRGSVLLRSLVVVDEVHASDPYMRALLVKALRRHQAAGGHALLLSATLTTDLRDELLRTAPTPKMNAKGLGARRQTPNPTTPAHDYPLISAPGVSRTFGPILQHKPIQHSMQPWMRDPQAVARCAVEALQAGARVLVLRNTVRQAVATQQAIEELLGVDNPALFRCNAVVGLHHGRYALPDRRALDARVSELFGKDAAKARQAVLLCATQTVEISVDCDADFLITDLAPMDVLLQRLGRLHRHADRRGFRPLGYEAPRVVVLTPPDQDLSGLLSGGAGGLGIGKRSAYPDLLTLQATLNALNDHQRFPVLDIPSDNRDLVERCCGRPSLLQLAADLGGAWPAHLQDLQGQASAQGSAALYQCIDWAQPWREAVASELTTEAKTRLGLDSIEVELPSGTRSPFGHVLERLNIPAWMLPTLPDREDMGPPVVEEMVQDTQGLRFSVRGQDFAYTRWGLAPMERPSHLHSL</sequence>
<dbReference type="PROSITE" id="PS51643">
    <property type="entry name" value="HD_CAS3"/>
    <property type="match status" value="1"/>
</dbReference>
<evidence type="ECO:0000256" key="1">
    <source>
        <dbReference type="ARBA" id="ARBA00006847"/>
    </source>
</evidence>
<dbReference type="NCBIfam" id="TIGR01596">
    <property type="entry name" value="cas3_HD"/>
    <property type="match status" value="1"/>
</dbReference>
<evidence type="ECO:0000259" key="11">
    <source>
        <dbReference type="PROSITE" id="PS51192"/>
    </source>
</evidence>
<organism evidence="13 14">
    <name type="scientific">Ideonella dechloratans</name>
    <dbReference type="NCBI Taxonomy" id="36863"/>
    <lineage>
        <taxon>Bacteria</taxon>
        <taxon>Pseudomonadati</taxon>
        <taxon>Pseudomonadota</taxon>
        <taxon>Betaproteobacteria</taxon>
        <taxon>Burkholderiales</taxon>
        <taxon>Sphaerotilaceae</taxon>
        <taxon>Ideonella</taxon>
    </lineage>
</organism>
<feature type="region of interest" description="Disordered" evidence="10">
    <location>
        <begin position="510"/>
        <end position="533"/>
    </location>
</feature>
<dbReference type="PANTHER" id="PTHR47963">
    <property type="entry name" value="DEAD-BOX ATP-DEPENDENT RNA HELICASE 47, MITOCHONDRIAL"/>
    <property type="match status" value="1"/>
</dbReference>
<dbReference type="InterPro" id="IPR050547">
    <property type="entry name" value="DEAD_box_RNA_helicases"/>
</dbReference>
<dbReference type="GO" id="GO:0004518">
    <property type="term" value="F:nuclease activity"/>
    <property type="evidence" value="ECO:0007669"/>
    <property type="project" value="UniProtKB-KW"/>
</dbReference>
<dbReference type="Pfam" id="PF18019">
    <property type="entry name" value="Cas3_HD"/>
    <property type="match status" value="1"/>
</dbReference>
<evidence type="ECO:0000313" key="14">
    <source>
        <dbReference type="Proteomes" id="UP000430120"/>
    </source>
</evidence>
<dbReference type="GO" id="GO:0016787">
    <property type="term" value="F:hydrolase activity"/>
    <property type="evidence" value="ECO:0007669"/>
    <property type="project" value="UniProtKB-KW"/>
</dbReference>
<proteinExistence type="inferred from homology"/>
<evidence type="ECO:0000256" key="3">
    <source>
        <dbReference type="ARBA" id="ARBA00022722"/>
    </source>
</evidence>
<dbReference type="Gene3D" id="1.10.3210.30">
    <property type="match status" value="1"/>
</dbReference>
<feature type="domain" description="HD Cas3-type" evidence="12">
    <location>
        <begin position="25"/>
        <end position="241"/>
    </location>
</feature>
<dbReference type="RefSeq" id="WP_151123740.1">
    <property type="nucleotide sequence ID" value="NZ_CP088081.1"/>
</dbReference>
<dbReference type="OrthoDB" id="9810236at2"/>
<dbReference type="GO" id="GO:0046872">
    <property type="term" value="F:metal ion binding"/>
    <property type="evidence" value="ECO:0007669"/>
    <property type="project" value="UniProtKB-KW"/>
</dbReference>
<dbReference type="Pfam" id="PF22590">
    <property type="entry name" value="Cas3-like_C_2"/>
    <property type="match status" value="1"/>
</dbReference>
<dbReference type="InterPro" id="IPR054712">
    <property type="entry name" value="Cas3-like_dom"/>
</dbReference>
<keyword evidence="8" id="KW-0067">ATP-binding</keyword>
<keyword evidence="5" id="KW-0547">Nucleotide-binding</keyword>
<feature type="compositionally biased region" description="Polar residues" evidence="10">
    <location>
        <begin position="1"/>
        <end position="10"/>
    </location>
</feature>
<dbReference type="PANTHER" id="PTHR47963:SF9">
    <property type="entry name" value="CRISPR-ASSOCIATED ENDONUCLEASE_HELICASE CAS3"/>
    <property type="match status" value="1"/>
</dbReference>
<dbReference type="EMBL" id="VZPB01000016">
    <property type="protein sequence ID" value="KAB0583215.1"/>
    <property type="molecule type" value="Genomic_DNA"/>
</dbReference>
<feature type="domain" description="Helicase ATP-binding" evidence="11">
    <location>
        <begin position="307"/>
        <end position="514"/>
    </location>
</feature>
<dbReference type="GO" id="GO:0003723">
    <property type="term" value="F:RNA binding"/>
    <property type="evidence" value="ECO:0007669"/>
    <property type="project" value="TreeGrafter"/>
</dbReference>
<keyword evidence="9" id="KW-0051">Antiviral defense</keyword>
<dbReference type="Proteomes" id="UP000430120">
    <property type="component" value="Unassembled WGS sequence"/>
</dbReference>
<dbReference type="SMART" id="SM00487">
    <property type="entry name" value="DEXDc"/>
    <property type="match status" value="1"/>
</dbReference>
<dbReference type="SUPFAM" id="SSF52540">
    <property type="entry name" value="P-loop containing nucleoside triphosphate hydrolases"/>
    <property type="match status" value="1"/>
</dbReference>
<evidence type="ECO:0000313" key="13">
    <source>
        <dbReference type="EMBL" id="KAB0583215.1"/>
    </source>
</evidence>
<dbReference type="InterPro" id="IPR027417">
    <property type="entry name" value="P-loop_NTPase"/>
</dbReference>
<evidence type="ECO:0000256" key="2">
    <source>
        <dbReference type="ARBA" id="ARBA00009046"/>
    </source>
</evidence>
<dbReference type="NCBIfam" id="TIGR01587">
    <property type="entry name" value="cas3_core"/>
    <property type="match status" value="1"/>
</dbReference>
<protein>
    <submittedName>
        <fullName evidence="13">CRISPR-associated helicase Cas3</fullName>
    </submittedName>
</protein>
<gene>
    <name evidence="13" type="primary">cas3</name>
    <name evidence="13" type="ORF">F7Q92_08580</name>
</gene>
<dbReference type="GO" id="GO:0051607">
    <property type="term" value="P:defense response to virus"/>
    <property type="evidence" value="ECO:0007669"/>
    <property type="project" value="UniProtKB-KW"/>
</dbReference>